<feature type="transmembrane region" description="Helical" evidence="6">
    <location>
        <begin position="440"/>
        <end position="456"/>
    </location>
</feature>
<evidence type="ECO:0000313" key="8">
    <source>
        <dbReference type="Proteomes" id="UP000017081"/>
    </source>
</evidence>
<dbReference type="eggNOG" id="COG2244">
    <property type="taxonomic scope" value="Bacteria"/>
</dbReference>
<dbReference type="Pfam" id="PF01943">
    <property type="entry name" value="Polysacc_synt"/>
    <property type="match status" value="1"/>
</dbReference>
<dbReference type="AlphaFoldDB" id="U7V932"/>
<evidence type="ECO:0000256" key="5">
    <source>
        <dbReference type="ARBA" id="ARBA00023136"/>
    </source>
</evidence>
<dbReference type="PANTHER" id="PTHR30250">
    <property type="entry name" value="PST FAMILY PREDICTED COLANIC ACID TRANSPORTER"/>
    <property type="match status" value="1"/>
</dbReference>
<evidence type="ECO:0000256" key="1">
    <source>
        <dbReference type="ARBA" id="ARBA00004651"/>
    </source>
</evidence>
<dbReference type="RefSeq" id="WP_023051529.1">
    <property type="nucleotide sequence ID" value="NZ_CP173065.2"/>
</dbReference>
<gene>
    <name evidence="7" type="ORF">HMPREF0202_01996</name>
</gene>
<keyword evidence="5 6" id="KW-0472">Membrane</keyword>
<feature type="transmembrane region" description="Helical" evidence="6">
    <location>
        <begin position="340"/>
        <end position="363"/>
    </location>
</feature>
<keyword evidence="8" id="KW-1185">Reference proteome</keyword>
<evidence type="ECO:0000256" key="3">
    <source>
        <dbReference type="ARBA" id="ARBA00022692"/>
    </source>
</evidence>
<evidence type="ECO:0000256" key="4">
    <source>
        <dbReference type="ARBA" id="ARBA00022989"/>
    </source>
</evidence>
<feature type="transmembrane region" description="Helical" evidence="6">
    <location>
        <begin position="127"/>
        <end position="149"/>
    </location>
</feature>
<evidence type="ECO:0000256" key="2">
    <source>
        <dbReference type="ARBA" id="ARBA00022475"/>
    </source>
</evidence>
<dbReference type="InterPro" id="IPR050833">
    <property type="entry name" value="Poly_Biosynth_Transport"/>
</dbReference>
<feature type="transmembrane region" description="Helical" evidence="6">
    <location>
        <begin position="44"/>
        <end position="65"/>
    </location>
</feature>
<dbReference type="STRING" id="1319815.HMPREF0202_01996"/>
<feature type="transmembrane region" description="Helical" evidence="6">
    <location>
        <begin position="12"/>
        <end position="32"/>
    </location>
</feature>
<feature type="transmembrane region" description="Helical" evidence="6">
    <location>
        <begin position="184"/>
        <end position="204"/>
    </location>
</feature>
<dbReference type="PANTHER" id="PTHR30250:SF26">
    <property type="entry name" value="PSMA PROTEIN"/>
    <property type="match status" value="1"/>
</dbReference>
<proteinExistence type="predicted"/>
<keyword evidence="4 6" id="KW-1133">Transmembrane helix</keyword>
<dbReference type="Proteomes" id="UP000017081">
    <property type="component" value="Unassembled WGS sequence"/>
</dbReference>
<sequence length="497" mass="56544">MARNELKIGTALSMMTIITSSVIQILYTPLYMKYLGPGDYGINSLVQSIMGYISILNLGLGNTMLRYTTRYRAEGKIEEEKSLNGMFLVIFSILMTIAFIIGVYIYINIGKFFGERFTLVELEKTKAVFIILALNVIISFPMGIFSTNITSREKFIYQRGVKLITIILNPIVGAILMINGFGLIAVTVSTVCFAILSYFFDMIYAFKLGMKIKFSKFNNDILKEIFVYSFFIFLNVLIDQIYWGTDRVIIGKYVGVQGIAIYSVGAIFNTLYMGFASAVSGVLFPRINRLIVEEKHQEVDDMFLKIGRLQYILLGLISSGFILFGKDFITLWVGKEYIEAYNIALWIMIPLTVPLIQSTGVSIMQAKNMHQFRSIVYFIIAILNLLLSIIFVKKVGAIGCAIATGISFILGQIIVMNIYYKVSVGLDIVKFWKNIIKMSIPMGIVMIFGYILNYYLIEINYLNFLIKIGLYTISYGILLWFMGLNNYEKSQVYIWKK</sequence>
<feature type="transmembrane region" description="Helical" evidence="6">
    <location>
        <begin position="86"/>
        <end position="107"/>
    </location>
</feature>
<dbReference type="HOGENOM" id="CLU_040010_0_0_0"/>
<reference evidence="7 8" key="1">
    <citation type="submission" date="2013-08" db="EMBL/GenBank/DDBJ databases">
        <authorList>
            <person name="Weinstock G."/>
            <person name="Sodergren E."/>
            <person name="Wylie T."/>
            <person name="Fulton L."/>
            <person name="Fulton R."/>
            <person name="Fronick C."/>
            <person name="O'Laughlin M."/>
            <person name="Godfrey J."/>
            <person name="Miner T."/>
            <person name="Herter B."/>
            <person name="Appelbaum E."/>
            <person name="Cordes M."/>
            <person name="Lek S."/>
            <person name="Wollam A."/>
            <person name="Pepin K.H."/>
            <person name="Palsikar V.B."/>
            <person name="Mitreva M."/>
            <person name="Wilson R.K."/>
        </authorList>
    </citation>
    <scope>NUCLEOTIDE SEQUENCE [LARGE SCALE GENOMIC DNA]</scope>
    <source>
        <strain evidence="7 8">ATCC BAA-474</strain>
    </source>
</reference>
<comment type="subcellular location">
    <subcellularLocation>
        <location evidence="1">Cell membrane</location>
        <topology evidence="1">Multi-pass membrane protein</topology>
    </subcellularLocation>
</comment>
<feature type="transmembrane region" description="Helical" evidence="6">
    <location>
        <begin position="375"/>
        <end position="392"/>
    </location>
</feature>
<feature type="transmembrane region" description="Helical" evidence="6">
    <location>
        <begin position="225"/>
        <end position="243"/>
    </location>
</feature>
<accession>U7V932</accession>
<dbReference type="EMBL" id="AXZF01000083">
    <property type="protein sequence ID" value="ERT68060.1"/>
    <property type="molecule type" value="Genomic_DNA"/>
</dbReference>
<keyword evidence="3 6" id="KW-0812">Transmembrane</keyword>
<name>U7V932_9FUSO</name>
<feature type="transmembrane region" description="Helical" evidence="6">
    <location>
        <begin position="398"/>
        <end position="420"/>
    </location>
</feature>
<evidence type="ECO:0000256" key="6">
    <source>
        <dbReference type="SAM" id="Phobius"/>
    </source>
</evidence>
<evidence type="ECO:0000313" key="7">
    <source>
        <dbReference type="EMBL" id="ERT68060.1"/>
    </source>
</evidence>
<dbReference type="GO" id="GO:0005886">
    <property type="term" value="C:plasma membrane"/>
    <property type="evidence" value="ECO:0007669"/>
    <property type="project" value="UniProtKB-SubCell"/>
</dbReference>
<feature type="transmembrane region" description="Helical" evidence="6">
    <location>
        <begin position="468"/>
        <end position="487"/>
    </location>
</feature>
<keyword evidence="2" id="KW-1003">Cell membrane</keyword>
<feature type="transmembrane region" description="Helical" evidence="6">
    <location>
        <begin position="259"/>
        <end position="284"/>
    </location>
</feature>
<organism evidence="7 8">
    <name type="scientific">Cetobacterium somerae ATCC BAA-474</name>
    <dbReference type="NCBI Taxonomy" id="1319815"/>
    <lineage>
        <taxon>Bacteria</taxon>
        <taxon>Fusobacteriati</taxon>
        <taxon>Fusobacteriota</taxon>
        <taxon>Fusobacteriia</taxon>
        <taxon>Fusobacteriales</taxon>
        <taxon>Fusobacteriaceae</taxon>
        <taxon>Cetobacterium</taxon>
    </lineage>
</organism>
<feature type="transmembrane region" description="Helical" evidence="6">
    <location>
        <begin position="161"/>
        <end position="178"/>
    </location>
</feature>
<dbReference type="InterPro" id="IPR002797">
    <property type="entry name" value="Polysacc_synth"/>
</dbReference>
<protein>
    <submittedName>
        <fullName evidence="7">Polysaccharide biosynthesis protein</fullName>
    </submittedName>
</protein>
<comment type="caution">
    <text evidence="7">The sequence shown here is derived from an EMBL/GenBank/DDBJ whole genome shotgun (WGS) entry which is preliminary data.</text>
</comment>
<feature type="transmembrane region" description="Helical" evidence="6">
    <location>
        <begin position="311"/>
        <end position="334"/>
    </location>
</feature>
<dbReference type="PATRIC" id="fig|1319815.3.peg.1923"/>